<feature type="compositionally biased region" description="Basic residues" evidence="1">
    <location>
        <begin position="1"/>
        <end position="15"/>
    </location>
</feature>
<dbReference type="EMBL" id="UYRV01112685">
    <property type="protein sequence ID" value="VDN27710.1"/>
    <property type="molecule type" value="Genomic_DNA"/>
</dbReference>
<dbReference type="AlphaFoldDB" id="A0A3P7MM90"/>
<sequence length="271" mass="31036">MELALRKARGPKVRKSIPVEESDKLTASEDGDTMLAEELLPVTPQAASVTIIEHDDESLTAINASTPGSLELNIMQNFISNAYPTNTRGKYVMKRAPRFPVRKDDIAAIRHTFSPAPIIMERIDQSTVFPEEESAEKNYPTALEKGDTYRTWKKRSWLWSILKFYTTTKAKFVLHVLFRVIYVFLYSWVLVAKPRQRSTLPQLSNYWPEMIVALVQLSQLCDSVAAIRERGFLDWTSDHMFGFHRNLTIIVNFVLFATIILRASFTEGEVM</sequence>
<evidence type="ECO:0000313" key="3">
    <source>
        <dbReference type="EMBL" id="VDN27710.1"/>
    </source>
</evidence>
<protein>
    <submittedName>
        <fullName evidence="3">Uncharacterized protein</fullName>
    </submittedName>
</protein>
<keyword evidence="2" id="KW-0472">Membrane</keyword>
<evidence type="ECO:0000256" key="1">
    <source>
        <dbReference type="SAM" id="MobiDB-lite"/>
    </source>
</evidence>
<keyword evidence="4" id="KW-1185">Reference proteome</keyword>
<evidence type="ECO:0000256" key="2">
    <source>
        <dbReference type="SAM" id="Phobius"/>
    </source>
</evidence>
<keyword evidence="2" id="KW-0812">Transmembrane</keyword>
<name>A0A3P7MM90_CYLGO</name>
<feature type="transmembrane region" description="Helical" evidence="2">
    <location>
        <begin position="247"/>
        <end position="265"/>
    </location>
</feature>
<proteinExistence type="predicted"/>
<accession>A0A3P7MM90</accession>
<gene>
    <name evidence="3" type="ORF">CGOC_LOCUS10730</name>
</gene>
<keyword evidence="2" id="KW-1133">Transmembrane helix</keyword>
<evidence type="ECO:0000313" key="4">
    <source>
        <dbReference type="Proteomes" id="UP000271889"/>
    </source>
</evidence>
<feature type="compositionally biased region" description="Basic and acidic residues" evidence="1">
    <location>
        <begin position="17"/>
        <end position="27"/>
    </location>
</feature>
<feature type="region of interest" description="Disordered" evidence="1">
    <location>
        <begin position="1"/>
        <end position="28"/>
    </location>
</feature>
<reference evidence="3 4" key="1">
    <citation type="submission" date="2018-11" db="EMBL/GenBank/DDBJ databases">
        <authorList>
            <consortium name="Pathogen Informatics"/>
        </authorList>
    </citation>
    <scope>NUCLEOTIDE SEQUENCE [LARGE SCALE GENOMIC DNA]</scope>
</reference>
<dbReference type="OrthoDB" id="5796027at2759"/>
<organism evidence="3 4">
    <name type="scientific">Cylicostephanus goldi</name>
    <name type="common">Nematode worm</name>
    <dbReference type="NCBI Taxonomy" id="71465"/>
    <lineage>
        <taxon>Eukaryota</taxon>
        <taxon>Metazoa</taxon>
        <taxon>Ecdysozoa</taxon>
        <taxon>Nematoda</taxon>
        <taxon>Chromadorea</taxon>
        <taxon>Rhabditida</taxon>
        <taxon>Rhabditina</taxon>
        <taxon>Rhabditomorpha</taxon>
        <taxon>Strongyloidea</taxon>
        <taxon>Strongylidae</taxon>
        <taxon>Cylicostephanus</taxon>
    </lineage>
</organism>
<dbReference type="Proteomes" id="UP000271889">
    <property type="component" value="Unassembled WGS sequence"/>
</dbReference>
<feature type="transmembrane region" description="Helical" evidence="2">
    <location>
        <begin position="172"/>
        <end position="190"/>
    </location>
</feature>